<protein>
    <recommendedName>
        <fullName evidence="6">Amino acid transporter transmembrane domain-containing protein</fullName>
    </recommendedName>
</protein>
<dbReference type="Proteomes" id="UP000018948">
    <property type="component" value="Unassembled WGS sequence"/>
</dbReference>
<evidence type="ECO:0000256" key="3">
    <source>
        <dbReference type="ARBA" id="ARBA00022989"/>
    </source>
</evidence>
<evidence type="ECO:0000259" key="6">
    <source>
        <dbReference type="Pfam" id="PF01490"/>
    </source>
</evidence>
<feature type="transmembrane region" description="Helical" evidence="5">
    <location>
        <begin position="324"/>
        <end position="352"/>
    </location>
</feature>
<feature type="transmembrane region" description="Helical" evidence="5">
    <location>
        <begin position="201"/>
        <end position="222"/>
    </location>
</feature>
<evidence type="ECO:0000313" key="7">
    <source>
        <dbReference type="EMBL" id="ETP33573.1"/>
    </source>
</evidence>
<evidence type="ECO:0000256" key="5">
    <source>
        <dbReference type="SAM" id="Phobius"/>
    </source>
</evidence>
<evidence type="ECO:0000256" key="1">
    <source>
        <dbReference type="ARBA" id="ARBA00004141"/>
    </source>
</evidence>
<feature type="transmembrane region" description="Helical" evidence="5">
    <location>
        <begin position="242"/>
        <end position="260"/>
    </location>
</feature>
<accession>W2YG10</accession>
<feature type="transmembrane region" description="Helical" evidence="5">
    <location>
        <begin position="272"/>
        <end position="295"/>
    </location>
</feature>
<evidence type="ECO:0000313" key="8">
    <source>
        <dbReference type="Proteomes" id="UP000018948"/>
    </source>
</evidence>
<feature type="transmembrane region" description="Helical" evidence="5">
    <location>
        <begin position="491"/>
        <end position="509"/>
    </location>
</feature>
<comment type="subcellular location">
    <subcellularLocation>
        <location evidence="1">Membrane</location>
        <topology evidence="1">Multi-pass membrane protein</topology>
    </subcellularLocation>
</comment>
<dbReference type="EMBL" id="ANIY01003728">
    <property type="protein sequence ID" value="ETP33573.1"/>
    <property type="molecule type" value="Genomic_DNA"/>
</dbReference>
<dbReference type="Pfam" id="PF01490">
    <property type="entry name" value="Aa_trans"/>
    <property type="match status" value="1"/>
</dbReference>
<feature type="transmembrane region" description="Helical" evidence="5">
    <location>
        <begin position="459"/>
        <end position="479"/>
    </location>
</feature>
<dbReference type="GO" id="GO:0005774">
    <property type="term" value="C:vacuolar membrane"/>
    <property type="evidence" value="ECO:0007669"/>
    <property type="project" value="TreeGrafter"/>
</dbReference>
<dbReference type="OrthoDB" id="72036at2759"/>
<name>W2YG10_PHYNI</name>
<keyword evidence="3 5" id="KW-1133">Transmembrane helix</keyword>
<keyword evidence="2 5" id="KW-0812">Transmembrane</keyword>
<sequence length="545" mass="58622">MCRSDSLDTSASAIWLVALPTSAARIPRPVSLLVSPSTTKSPLQNLSTTMTNCSQKFLTLEDLKMAFNVFCCVYGVGTLGMPGNFSRAGPVLAVIAMLFMAFANVYASVAICRVMLLAPKSVKTYGDLGQWAAGKWGHWFAVVAQMASCLLVPCVFLVLGGSLLDGLFPNAFSDSVWIIFMALMCLPVCLIPTLKEGAGAAFAGCAGTVIADIIGVSVVLYGMRGHPSVPSPDLKFSQVAGVFGNLSLAYGAGVVIPALQRQHSDPKRMPRVVFFTITLISCLFLILASTAYSAVGCQISGNLLFTIYPDADTGMTSLGFKSDWGAVVLAYLFMQLHITIAFSVLLNPVFYLSERIALGMHKKKQSDIESGLTYAEMGTPAKESVANPSVNAVSERRSGTSYISVADAENPHYGDAEAEAAEYRGANVIKYVVMRMAIIVVLVILSIVLRDHFSDLSDFVGASCISLNSIILPVVFLLKKCWNTIPMYEKIPALVVVVVCTFFGGYVTYTSGKTLFTPTDSDVSFPYCDSEYENTVYYNYTAVHG</sequence>
<dbReference type="AlphaFoldDB" id="W2YG10"/>
<feature type="domain" description="Amino acid transporter transmembrane" evidence="6">
    <location>
        <begin position="64"/>
        <end position="505"/>
    </location>
</feature>
<feature type="transmembrane region" description="Helical" evidence="5">
    <location>
        <begin position="432"/>
        <end position="453"/>
    </location>
</feature>
<gene>
    <name evidence="7" type="ORF">F442_17931</name>
</gene>
<dbReference type="GO" id="GO:0015179">
    <property type="term" value="F:L-amino acid transmembrane transporter activity"/>
    <property type="evidence" value="ECO:0007669"/>
    <property type="project" value="TreeGrafter"/>
</dbReference>
<dbReference type="PANTHER" id="PTHR22950">
    <property type="entry name" value="AMINO ACID TRANSPORTER"/>
    <property type="match status" value="1"/>
</dbReference>
<proteinExistence type="predicted"/>
<keyword evidence="4 5" id="KW-0472">Membrane</keyword>
<feature type="transmembrane region" description="Helical" evidence="5">
    <location>
        <begin position="91"/>
        <end position="118"/>
    </location>
</feature>
<evidence type="ECO:0000256" key="2">
    <source>
        <dbReference type="ARBA" id="ARBA00022692"/>
    </source>
</evidence>
<evidence type="ECO:0000256" key="4">
    <source>
        <dbReference type="ARBA" id="ARBA00023136"/>
    </source>
</evidence>
<reference evidence="7 8" key="1">
    <citation type="submission" date="2013-11" db="EMBL/GenBank/DDBJ databases">
        <title>The Genome Sequence of Phytophthora parasitica P10297.</title>
        <authorList>
            <consortium name="The Broad Institute Genomics Platform"/>
            <person name="Russ C."/>
            <person name="Tyler B."/>
            <person name="Panabieres F."/>
            <person name="Shan W."/>
            <person name="Tripathy S."/>
            <person name="Grunwald N."/>
            <person name="Machado M."/>
            <person name="Johnson C.S."/>
            <person name="Walker B."/>
            <person name="Young S.K."/>
            <person name="Zeng Q."/>
            <person name="Gargeya S."/>
            <person name="Fitzgerald M."/>
            <person name="Haas B."/>
            <person name="Abouelleil A."/>
            <person name="Allen A.W."/>
            <person name="Alvarado L."/>
            <person name="Arachchi H.M."/>
            <person name="Berlin A.M."/>
            <person name="Chapman S.B."/>
            <person name="Gainer-Dewar J."/>
            <person name="Goldberg J."/>
            <person name="Griggs A."/>
            <person name="Gujja S."/>
            <person name="Hansen M."/>
            <person name="Howarth C."/>
            <person name="Imamovic A."/>
            <person name="Ireland A."/>
            <person name="Larimer J."/>
            <person name="McCowan C."/>
            <person name="Murphy C."/>
            <person name="Pearson M."/>
            <person name="Poon T.W."/>
            <person name="Priest M."/>
            <person name="Roberts A."/>
            <person name="Saif S."/>
            <person name="Shea T."/>
            <person name="Sisk P."/>
            <person name="Sykes S."/>
            <person name="Wortman J."/>
            <person name="Nusbaum C."/>
            <person name="Birren B."/>
        </authorList>
    </citation>
    <scope>NUCLEOTIDE SEQUENCE [LARGE SCALE GENOMIC DNA]</scope>
    <source>
        <strain evidence="7 8">P10297</strain>
    </source>
</reference>
<dbReference type="PANTHER" id="PTHR22950:SF349">
    <property type="entry name" value="AMINO ACID TRANSPORTER TRANSMEMBRANE DOMAIN-CONTAINING PROTEIN"/>
    <property type="match status" value="1"/>
</dbReference>
<dbReference type="InterPro" id="IPR013057">
    <property type="entry name" value="AA_transpt_TM"/>
</dbReference>
<feature type="transmembrane region" description="Helical" evidence="5">
    <location>
        <begin position="176"/>
        <end position="194"/>
    </location>
</feature>
<comment type="caution">
    <text evidence="7">The sequence shown here is derived from an EMBL/GenBank/DDBJ whole genome shotgun (WGS) entry which is preliminary data.</text>
</comment>
<feature type="transmembrane region" description="Helical" evidence="5">
    <location>
        <begin position="139"/>
        <end position="164"/>
    </location>
</feature>
<organism evidence="7 8">
    <name type="scientific">Phytophthora nicotianae P10297</name>
    <dbReference type="NCBI Taxonomy" id="1317064"/>
    <lineage>
        <taxon>Eukaryota</taxon>
        <taxon>Sar</taxon>
        <taxon>Stramenopiles</taxon>
        <taxon>Oomycota</taxon>
        <taxon>Peronosporomycetes</taxon>
        <taxon>Peronosporales</taxon>
        <taxon>Peronosporaceae</taxon>
        <taxon>Phytophthora</taxon>
    </lineage>
</organism>